<dbReference type="OrthoDB" id="6776778at2759"/>
<evidence type="ECO:0000313" key="1">
    <source>
        <dbReference type="EMBL" id="CAG9766765.1"/>
    </source>
</evidence>
<evidence type="ECO:0000313" key="2">
    <source>
        <dbReference type="Proteomes" id="UP001152799"/>
    </source>
</evidence>
<proteinExistence type="predicted"/>
<gene>
    <name evidence="1" type="ORF">CEUTPL_LOCUS7337</name>
</gene>
<accession>A0A9N9MNM2</accession>
<dbReference type="Proteomes" id="UP001152799">
    <property type="component" value="Chromosome 3"/>
</dbReference>
<name>A0A9N9MNM2_9CUCU</name>
<keyword evidence="2" id="KW-1185">Reference proteome</keyword>
<dbReference type="AlphaFoldDB" id="A0A9N9MNM2"/>
<organism evidence="1 2">
    <name type="scientific">Ceutorhynchus assimilis</name>
    <name type="common">cabbage seed weevil</name>
    <dbReference type="NCBI Taxonomy" id="467358"/>
    <lineage>
        <taxon>Eukaryota</taxon>
        <taxon>Metazoa</taxon>
        <taxon>Ecdysozoa</taxon>
        <taxon>Arthropoda</taxon>
        <taxon>Hexapoda</taxon>
        <taxon>Insecta</taxon>
        <taxon>Pterygota</taxon>
        <taxon>Neoptera</taxon>
        <taxon>Endopterygota</taxon>
        <taxon>Coleoptera</taxon>
        <taxon>Polyphaga</taxon>
        <taxon>Cucujiformia</taxon>
        <taxon>Curculionidae</taxon>
        <taxon>Ceutorhynchinae</taxon>
        <taxon>Ceutorhynchus</taxon>
    </lineage>
</organism>
<sequence length="96" mass="10997">MASYGNIEQFNVNEPKGWESYVERMTFYFSANDIADEAKKLAIFLSLCGPHTCEILRSSLAPDKNYTGGKWLIIELAKENWEKSSSNAEEEELKNR</sequence>
<protein>
    <submittedName>
        <fullName evidence="1">Uncharacterized protein</fullName>
    </submittedName>
</protein>
<reference evidence="1" key="1">
    <citation type="submission" date="2022-01" db="EMBL/GenBank/DDBJ databases">
        <authorList>
            <person name="King R."/>
        </authorList>
    </citation>
    <scope>NUCLEOTIDE SEQUENCE</scope>
</reference>
<dbReference type="EMBL" id="OU892279">
    <property type="protein sequence ID" value="CAG9766765.1"/>
    <property type="molecule type" value="Genomic_DNA"/>
</dbReference>